<organism evidence="4 5">
    <name type="scientific">Falsirhodobacter algicola</name>
    <dbReference type="NCBI Taxonomy" id="2692330"/>
    <lineage>
        <taxon>Bacteria</taxon>
        <taxon>Pseudomonadati</taxon>
        <taxon>Pseudomonadota</taxon>
        <taxon>Alphaproteobacteria</taxon>
        <taxon>Rhodobacterales</taxon>
        <taxon>Paracoccaceae</taxon>
        <taxon>Falsirhodobacter</taxon>
    </lineage>
</organism>
<feature type="transmembrane region" description="Helical" evidence="3">
    <location>
        <begin position="137"/>
        <end position="157"/>
    </location>
</feature>
<dbReference type="InterPro" id="IPR043130">
    <property type="entry name" value="CDP-OH_PTrfase_TM_dom"/>
</dbReference>
<dbReference type="GO" id="GO:0016780">
    <property type="term" value="F:phosphotransferase activity, for other substituted phosphate groups"/>
    <property type="evidence" value="ECO:0007669"/>
    <property type="project" value="InterPro"/>
</dbReference>
<feature type="transmembrane region" description="Helical" evidence="3">
    <location>
        <begin position="220"/>
        <end position="238"/>
    </location>
</feature>
<keyword evidence="3" id="KW-1133">Transmembrane helix</keyword>
<dbReference type="GO" id="GO:0016020">
    <property type="term" value="C:membrane"/>
    <property type="evidence" value="ECO:0007669"/>
    <property type="project" value="InterPro"/>
</dbReference>
<dbReference type="Gene3D" id="1.20.120.1760">
    <property type="match status" value="1"/>
</dbReference>
<feature type="transmembrane region" description="Helical" evidence="3">
    <location>
        <begin position="45"/>
        <end position="65"/>
    </location>
</feature>
<proteinExistence type="inferred from homology"/>
<feature type="transmembrane region" description="Helical" evidence="3">
    <location>
        <begin position="103"/>
        <end position="125"/>
    </location>
</feature>
<reference evidence="4" key="1">
    <citation type="submission" date="2020-01" db="EMBL/GenBank/DDBJ databases">
        <authorList>
            <person name="Yang Y."/>
            <person name="Kwon Y.M."/>
        </authorList>
    </citation>
    <scope>NUCLEOTIDE SEQUENCE</scope>
    <source>
        <strain evidence="4">PG104</strain>
    </source>
</reference>
<dbReference type="PROSITE" id="PS00379">
    <property type="entry name" value="CDP_ALCOHOL_P_TRANSF"/>
    <property type="match status" value="1"/>
</dbReference>
<name>A0A8J8MS96_9RHOB</name>
<keyword evidence="5" id="KW-1185">Reference proteome</keyword>
<dbReference type="GO" id="GO:0008654">
    <property type="term" value="P:phospholipid biosynthetic process"/>
    <property type="evidence" value="ECO:0007669"/>
    <property type="project" value="InterPro"/>
</dbReference>
<dbReference type="InterPro" id="IPR000462">
    <property type="entry name" value="CDP-OH_P_trans"/>
</dbReference>
<dbReference type="AlphaFoldDB" id="A0A8J8MS96"/>
<protein>
    <submittedName>
        <fullName evidence="4">CDP-alcohol phosphatidyltransferase family protein</fullName>
    </submittedName>
</protein>
<evidence type="ECO:0000256" key="1">
    <source>
        <dbReference type="ARBA" id="ARBA00022679"/>
    </source>
</evidence>
<keyword evidence="3" id="KW-0812">Transmembrane</keyword>
<dbReference type="EMBL" id="CP047289">
    <property type="protein sequence ID" value="QUS35268.1"/>
    <property type="molecule type" value="Genomic_DNA"/>
</dbReference>
<evidence type="ECO:0000313" key="4">
    <source>
        <dbReference type="EMBL" id="QUS35268.1"/>
    </source>
</evidence>
<keyword evidence="3" id="KW-0472">Membrane</keyword>
<feature type="transmembrane region" description="Helical" evidence="3">
    <location>
        <begin position="77"/>
        <end position="97"/>
    </location>
</feature>
<dbReference type="RefSeq" id="WP_211784513.1">
    <property type="nucleotide sequence ID" value="NZ_CP047289.1"/>
</dbReference>
<dbReference type="Proteomes" id="UP000679284">
    <property type="component" value="Chromosome"/>
</dbReference>
<sequence>MALISTDAFVLKRPVAGAVTALAAGGAGLAAVAAAVPGPAAMAGTALITYGAAAGLILWGLPAHAPSRFGPANTVTVFRTAMVAWVAGCIFGSGHFTPGSSDALVWATVLAAFAALALDGVDGWLARRTGLASRFGARFDMEVDAALILLLSVAAWMTGKAGVWALAIGGMRYGFIAAQAVLPALRRDLAPSIRRKTICVVQVVSLCLIALPPVPPSATVWIALAALLLLTWSFARDVNRLLRQ</sequence>
<dbReference type="InterPro" id="IPR048254">
    <property type="entry name" value="CDP_ALCOHOL_P_TRANSF_CS"/>
</dbReference>
<gene>
    <name evidence="4" type="ORF">GR316_02645</name>
</gene>
<evidence type="ECO:0000256" key="3">
    <source>
        <dbReference type="SAM" id="Phobius"/>
    </source>
</evidence>
<evidence type="ECO:0000256" key="2">
    <source>
        <dbReference type="RuleBase" id="RU003750"/>
    </source>
</evidence>
<keyword evidence="1 2" id="KW-0808">Transferase</keyword>
<comment type="similarity">
    <text evidence="2">Belongs to the CDP-alcohol phosphatidyltransferase class-I family.</text>
</comment>
<evidence type="ECO:0000313" key="5">
    <source>
        <dbReference type="Proteomes" id="UP000679284"/>
    </source>
</evidence>
<dbReference type="Pfam" id="PF01066">
    <property type="entry name" value="CDP-OH_P_transf"/>
    <property type="match status" value="1"/>
</dbReference>
<accession>A0A8J8MS96</accession>
<dbReference type="KEGG" id="fap:GR316_02645"/>